<dbReference type="OrthoDB" id="2503928at2759"/>
<evidence type="ECO:0000259" key="11">
    <source>
        <dbReference type="Pfam" id="PF12949"/>
    </source>
</evidence>
<reference evidence="12 13" key="1">
    <citation type="submission" date="2015-06" db="EMBL/GenBank/DDBJ databases">
        <title>Talaromyces atroroseus IBT 11181 draft genome.</title>
        <authorList>
            <person name="Rasmussen K.B."/>
            <person name="Rasmussen S."/>
            <person name="Petersen B."/>
            <person name="Sicheritz-Ponten T."/>
            <person name="Mortensen U.H."/>
            <person name="Thrane U."/>
        </authorList>
    </citation>
    <scope>NUCLEOTIDE SEQUENCE [LARGE SCALE GENOMIC DNA]</scope>
    <source>
        <strain evidence="12 13">IBT 11181</strain>
    </source>
</reference>
<sequence>MSSGLDDLDYLSPDFDLASLTVPRLRAILVSHDVSYPSSAKKAQLISIFEQEVLPKARKLLRDRERVRRTSAGITDMSSQSNSEANGDGDDDHDRDSMPPPPATPSTVSTTAGTRRARSRPSTRASTVETEDSALLQATPRRRGRPSRTTRASDAEITDDNLSTPAITEATPQRRSTARKTRKSEAVPSYDETVAYTPSVRADSRAGSVFTDENPFQSGSSPTSYEQTPRARTVSGERKRRSTPRVSAESSLTAERRAKRDSGRPVKIKQEEDVLTPRRSTFEFPVSRLRTATPEFEDESEAEAGEEFTPDEQLALETAEAQSRLVTRRRQGDISYKLPFTVLMLLLSGFGAWWRQEKVEIGFCGVGKPRWSLANTNVPEWANVLEPQCEPCPPHAYCYDNFEVKCDNDFVLKQHPLSLFGLVPIPPECEPDSEKSNRILSVANKAIEELREQRAKYECGDGEKVESPFISEPELKDAVANQRRVKMSDSEFDDLWASAIGDLVTREEITTSEKPSSRAFSSNSLARLPIGCAFRRHLRLSLLAYRLPISILVIAIAGLAYLRAQFLARRSDIARVPELVGTTLDRLSTQAALYARGEAPESWISVSQLRDDVLRSELRGARREELWKRVRAVVEGNANVRAAVREGRGGDVARVWEWIGGLGNHLDGVRRQSGHVRFSLSPGDETSFANSEDDSLLRSPRESRKWDEGRPIY</sequence>
<keyword evidence="2" id="KW-0597">Phosphoprotein</keyword>
<keyword evidence="13" id="KW-1185">Reference proteome</keyword>
<feature type="compositionally biased region" description="Low complexity" evidence="8">
    <location>
        <begin position="105"/>
        <end position="114"/>
    </location>
</feature>
<keyword evidence="7" id="KW-0175">Coiled coil</keyword>
<dbReference type="Gene3D" id="1.10.720.30">
    <property type="entry name" value="SAP domain"/>
    <property type="match status" value="1"/>
</dbReference>
<evidence type="ECO:0000256" key="3">
    <source>
        <dbReference type="ARBA" id="ARBA00022692"/>
    </source>
</evidence>
<evidence type="ECO:0000256" key="8">
    <source>
        <dbReference type="SAM" id="MobiDB-lite"/>
    </source>
</evidence>
<dbReference type="GO" id="GO:0071763">
    <property type="term" value="P:nuclear membrane organization"/>
    <property type="evidence" value="ECO:0007669"/>
    <property type="project" value="TreeGrafter"/>
</dbReference>
<keyword evidence="3 9" id="KW-0812">Transmembrane</keyword>
<feature type="compositionally biased region" description="Polar residues" evidence="8">
    <location>
        <begin position="160"/>
        <end position="175"/>
    </location>
</feature>
<dbReference type="Proteomes" id="UP000214365">
    <property type="component" value="Unassembled WGS sequence"/>
</dbReference>
<dbReference type="GO" id="GO:0003682">
    <property type="term" value="F:chromatin binding"/>
    <property type="evidence" value="ECO:0007669"/>
    <property type="project" value="InterPro"/>
</dbReference>
<dbReference type="EMBL" id="LFMY01000004">
    <property type="protein sequence ID" value="OKL60818.1"/>
    <property type="molecule type" value="Genomic_DNA"/>
</dbReference>
<comment type="caution">
    <text evidence="12">The sequence shown here is derived from an EMBL/GenBank/DDBJ whole genome shotgun (WGS) entry which is preliminary data.</text>
</comment>
<dbReference type="InterPro" id="IPR044780">
    <property type="entry name" value="Heh2/Src1"/>
</dbReference>
<dbReference type="GO" id="GO:0005783">
    <property type="term" value="C:endoplasmic reticulum"/>
    <property type="evidence" value="ECO:0007669"/>
    <property type="project" value="TreeGrafter"/>
</dbReference>
<feature type="coiled-coil region" evidence="7">
    <location>
        <begin position="433"/>
        <end position="460"/>
    </location>
</feature>
<dbReference type="InterPro" id="IPR025856">
    <property type="entry name" value="HeH/LEM_domain"/>
</dbReference>
<feature type="compositionally biased region" description="Basic and acidic residues" evidence="8">
    <location>
        <begin position="695"/>
        <end position="713"/>
    </location>
</feature>
<dbReference type="PANTHER" id="PTHR47808">
    <property type="entry name" value="INNER NUCLEAR MEMBRANE PROTEIN HEH2-RELATED"/>
    <property type="match status" value="1"/>
</dbReference>
<feature type="compositionally biased region" description="Basic and acidic residues" evidence="8">
    <location>
        <begin position="254"/>
        <end position="274"/>
    </location>
</feature>
<feature type="domain" description="Man1/Src1-like C-terminal" evidence="10">
    <location>
        <begin position="343"/>
        <end position="660"/>
    </location>
</feature>
<dbReference type="GeneID" id="31003171"/>
<accession>A0A225AU47</accession>
<evidence type="ECO:0000256" key="4">
    <source>
        <dbReference type="ARBA" id="ARBA00022989"/>
    </source>
</evidence>
<dbReference type="InterPro" id="IPR041885">
    <property type="entry name" value="MAN1_winged_helix_dom"/>
</dbReference>
<evidence type="ECO:0000256" key="5">
    <source>
        <dbReference type="ARBA" id="ARBA00023136"/>
    </source>
</evidence>
<keyword evidence="6" id="KW-0539">Nucleus</keyword>
<evidence type="ECO:0000313" key="13">
    <source>
        <dbReference type="Proteomes" id="UP000214365"/>
    </source>
</evidence>
<keyword evidence="4 9" id="KW-1133">Transmembrane helix</keyword>
<gene>
    <name evidence="12" type="ORF">UA08_03416</name>
</gene>
<feature type="compositionally biased region" description="Polar residues" evidence="8">
    <location>
        <begin position="214"/>
        <end position="227"/>
    </location>
</feature>
<feature type="region of interest" description="Disordered" evidence="8">
    <location>
        <begin position="682"/>
        <end position="713"/>
    </location>
</feature>
<dbReference type="PANTHER" id="PTHR47808:SF2">
    <property type="entry name" value="LEM DOMAIN-CONTAINING PROTEIN 2"/>
    <property type="match status" value="1"/>
</dbReference>
<feature type="region of interest" description="Disordered" evidence="8">
    <location>
        <begin position="64"/>
        <end position="274"/>
    </location>
</feature>
<feature type="domain" description="HeH/LEM" evidence="11">
    <location>
        <begin position="17"/>
        <end position="51"/>
    </location>
</feature>
<evidence type="ECO:0008006" key="14">
    <source>
        <dbReference type="Google" id="ProtNLM"/>
    </source>
</evidence>
<dbReference type="RefSeq" id="XP_020120939.1">
    <property type="nucleotide sequence ID" value="XM_020265714.1"/>
</dbReference>
<protein>
    <recommendedName>
        <fullName evidence="14">Inner nuclear membrane protein SRC1</fullName>
    </recommendedName>
</protein>
<dbReference type="InterPro" id="IPR036361">
    <property type="entry name" value="SAP_dom_sf"/>
</dbReference>
<evidence type="ECO:0000256" key="6">
    <source>
        <dbReference type="ARBA" id="ARBA00023242"/>
    </source>
</evidence>
<feature type="compositionally biased region" description="Polar residues" evidence="8">
    <location>
        <begin position="244"/>
        <end position="253"/>
    </location>
</feature>
<dbReference type="Gene3D" id="1.10.10.1180">
    <property type="entry name" value="MAN1, winged-helix domain"/>
    <property type="match status" value="1"/>
</dbReference>
<comment type="subcellular location">
    <subcellularLocation>
        <location evidence="1">Nucleus inner membrane</location>
    </subcellularLocation>
</comment>
<dbReference type="Pfam" id="PF09402">
    <property type="entry name" value="MSC"/>
    <property type="match status" value="1"/>
</dbReference>
<evidence type="ECO:0000259" key="10">
    <source>
        <dbReference type="Pfam" id="PF09402"/>
    </source>
</evidence>
<dbReference type="CDD" id="cd12935">
    <property type="entry name" value="LEM_like"/>
    <property type="match status" value="1"/>
</dbReference>
<organism evidence="12 13">
    <name type="scientific">Talaromyces atroroseus</name>
    <dbReference type="NCBI Taxonomy" id="1441469"/>
    <lineage>
        <taxon>Eukaryota</taxon>
        <taxon>Fungi</taxon>
        <taxon>Dikarya</taxon>
        <taxon>Ascomycota</taxon>
        <taxon>Pezizomycotina</taxon>
        <taxon>Eurotiomycetes</taxon>
        <taxon>Eurotiomycetidae</taxon>
        <taxon>Eurotiales</taxon>
        <taxon>Trichocomaceae</taxon>
        <taxon>Talaromyces</taxon>
        <taxon>Talaromyces sect. Trachyspermi</taxon>
    </lineage>
</organism>
<evidence type="ECO:0000256" key="2">
    <source>
        <dbReference type="ARBA" id="ARBA00022553"/>
    </source>
</evidence>
<dbReference type="Pfam" id="PF12949">
    <property type="entry name" value="HeH"/>
    <property type="match status" value="1"/>
</dbReference>
<evidence type="ECO:0000313" key="12">
    <source>
        <dbReference type="EMBL" id="OKL60818.1"/>
    </source>
</evidence>
<evidence type="ECO:0000256" key="1">
    <source>
        <dbReference type="ARBA" id="ARBA00004540"/>
    </source>
</evidence>
<evidence type="ECO:0000256" key="7">
    <source>
        <dbReference type="SAM" id="Coils"/>
    </source>
</evidence>
<dbReference type="GO" id="GO:0005637">
    <property type="term" value="C:nuclear inner membrane"/>
    <property type="evidence" value="ECO:0007669"/>
    <property type="project" value="UniProtKB-SubCell"/>
</dbReference>
<dbReference type="InterPro" id="IPR018996">
    <property type="entry name" value="Man1/Src1-like_C"/>
</dbReference>
<dbReference type="AlphaFoldDB" id="A0A225AU47"/>
<feature type="compositionally biased region" description="Polar residues" evidence="8">
    <location>
        <begin position="72"/>
        <end position="85"/>
    </location>
</feature>
<keyword evidence="5 9" id="KW-0472">Membrane</keyword>
<proteinExistence type="predicted"/>
<dbReference type="STRING" id="1441469.A0A225AU47"/>
<dbReference type="GO" id="GO:0034399">
    <property type="term" value="C:nuclear periphery"/>
    <property type="evidence" value="ECO:0007669"/>
    <property type="project" value="TreeGrafter"/>
</dbReference>
<feature type="transmembrane region" description="Helical" evidence="9">
    <location>
        <begin position="543"/>
        <end position="562"/>
    </location>
</feature>
<evidence type="ECO:0000256" key="9">
    <source>
        <dbReference type="SAM" id="Phobius"/>
    </source>
</evidence>
<name>A0A225AU47_TALAT</name>